<dbReference type="SMART" id="SM00667">
    <property type="entry name" value="LisH"/>
    <property type="match status" value="1"/>
</dbReference>
<reference evidence="5 6" key="1">
    <citation type="journal article" date="2023" name="Life. Sci Alliance">
        <title>Evolutionary insights into 3D genome organization and epigenetic landscape of Vigna mungo.</title>
        <authorList>
            <person name="Junaid A."/>
            <person name="Singh B."/>
            <person name="Bhatia S."/>
        </authorList>
    </citation>
    <scope>NUCLEOTIDE SEQUENCE [LARGE SCALE GENOMIC DNA]</scope>
    <source>
        <strain evidence="5">Urdbean</strain>
    </source>
</reference>
<dbReference type="InterPro" id="IPR036322">
    <property type="entry name" value="WD40_repeat_dom_sf"/>
</dbReference>
<dbReference type="PROSITE" id="PS50082">
    <property type="entry name" value="WD_REPEATS_2"/>
    <property type="match status" value="5"/>
</dbReference>
<dbReference type="PANTHER" id="PTHR44376">
    <property type="entry name" value="TRANSCRIPTIONAL REGULATOR OF FILAMENTOUS GROWTH FLO8"/>
    <property type="match status" value="1"/>
</dbReference>
<dbReference type="CDD" id="cd00200">
    <property type="entry name" value="WD40"/>
    <property type="match status" value="1"/>
</dbReference>
<feature type="compositionally biased region" description="Polar residues" evidence="4">
    <location>
        <begin position="507"/>
        <end position="536"/>
    </location>
</feature>
<evidence type="ECO:0000256" key="2">
    <source>
        <dbReference type="ARBA" id="ARBA00022737"/>
    </source>
</evidence>
<evidence type="ECO:0000313" key="6">
    <source>
        <dbReference type="Proteomes" id="UP001374535"/>
    </source>
</evidence>
<dbReference type="Pfam" id="PF00400">
    <property type="entry name" value="WD40"/>
    <property type="match status" value="5"/>
</dbReference>
<keyword evidence="1 3" id="KW-0853">WD repeat</keyword>
<dbReference type="InterPro" id="IPR020472">
    <property type="entry name" value="WD40_PAC1"/>
</dbReference>
<keyword evidence="6" id="KW-1185">Reference proteome</keyword>
<dbReference type="InterPro" id="IPR019775">
    <property type="entry name" value="WD40_repeat_CS"/>
</dbReference>
<dbReference type="Gene3D" id="2.130.10.10">
    <property type="entry name" value="YVTN repeat-like/Quinoprotein amine dehydrogenase"/>
    <property type="match status" value="3"/>
</dbReference>
<feature type="compositionally biased region" description="Low complexity" evidence="4">
    <location>
        <begin position="479"/>
        <end position="499"/>
    </location>
</feature>
<evidence type="ECO:0000256" key="3">
    <source>
        <dbReference type="PROSITE-ProRule" id="PRU00221"/>
    </source>
</evidence>
<dbReference type="InterPro" id="IPR001680">
    <property type="entry name" value="WD40_rpt"/>
</dbReference>
<dbReference type="Pfam" id="PF08513">
    <property type="entry name" value="LisH"/>
    <property type="match status" value="1"/>
</dbReference>
<dbReference type="PROSITE" id="PS50294">
    <property type="entry name" value="WD_REPEATS_REGION"/>
    <property type="match status" value="4"/>
</dbReference>
<feature type="compositionally biased region" description="Polar residues" evidence="4">
    <location>
        <begin position="466"/>
        <end position="478"/>
    </location>
</feature>
<dbReference type="InterPro" id="IPR006594">
    <property type="entry name" value="LisH"/>
</dbReference>
<evidence type="ECO:0000256" key="1">
    <source>
        <dbReference type="ARBA" id="ARBA00022574"/>
    </source>
</evidence>
<dbReference type="InterPro" id="IPR015943">
    <property type="entry name" value="WD40/YVTN_repeat-like_dom_sf"/>
</dbReference>
<feature type="repeat" description="WD" evidence="3">
    <location>
        <begin position="742"/>
        <end position="783"/>
    </location>
</feature>
<feature type="repeat" description="WD" evidence="3">
    <location>
        <begin position="909"/>
        <end position="949"/>
    </location>
</feature>
<dbReference type="SUPFAM" id="SSF50978">
    <property type="entry name" value="WD40 repeat-like"/>
    <property type="match status" value="1"/>
</dbReference>
<dbReference type="PANTHER" id="PTHR44376:SF9">
    <property type="entry name" value="TRANSCRIPTIONAL COREPRESSOR LEUNIG_HOMOLOG"/>
    <property type="match status" value="1"/>
</dbReference>
<dbReference type="PROSITE" id="PS50896">
    <property type="entry name" value="LISH"/>
    <property type="match status" value="1"/>
</dbReference>
<proteinExistence type="predicted"/>
<feature type="region of interest" description="Disordered" evidence="4">
    <location>
        <begin position="430"/>
        <end position="545"/>
    </location>
</feature>
<dbReference type="InterPro" id="IPR044716">
    <property type="entry name" value="LEUNIG-like"/>
</dbReference>
<dbReference type="GO" id="GO:0003714">
    <property type="term" value="F:transcription corepressor activity"/>
    <property type="evidence" value="ECO:0007669"/>
    <property type="project" value="InterPro"/>
</dbReference>
<dbReference type="SMART" id="SM00320">
    <property type="entry name" value="WD40"/>
    <property type="match status" value="7"/>
</dbReference>
<feature type="repeat" description="WD" evidence="3">
    <location>
        <begin position="827"/>
        <end position="869"/>
    </location>
</feature>
<dbReference type="EMBL" id="CP144692">
    <property type="protein sequence ID" value="WVY98606.1"/>
    <property type="molecule type" value="Genomic_DNA"/>
</dbReference>
<keyword evidence="2" id="KW-0677">Repeat</keyword>
<accession>A0AAQ3RLK7</accession>
<name>A0AAQ3RLK7_VIGMU</name>
<evidence type="ECO:0000313" key="5">
    <source>
        <dbReference type="EMBL" id="WVY98606.1"/>
    </source>
</evidence>
<dbReference type="PRINTS" id="PR00320">
    <property type="entry name" value="GPROTEINBRPT"/>
</dbReference>
<protein>
    <submittedName>
        <fullName evidence="5">Uncharacterized protein</fullName>
    </submittedName>
</protein>
<feature type="repeat" description="WD" evidence="3">
    <location>
        <begin position="1040"/>
        <end position="1072"/>
    </location>
</feature>
<dbReference type="AlphaFoldDB" id="A0AAQ3RLK7"/>
<feature type="repeat" description="WD" evidence="3">
    <location>
        <begin position="784"/>
        <end position="816"/>
    </location>
</feature>
<evidence type="ECO:0000256" key="4">
    <source>
        <dbReference type="SAM" id="MobiDB-lite"/>
    </source>
</evidence>
<sequence>MAFVSDGVRAGGSVLGDQLDPDGENRCTEAYYTRSSPQLRFVNEPQLRNFVHSNSFIFHHNSQLKSLVGTMASFPSIGYDCSRFAVSETERNSSSVVIIGACSLGLVMYEFDPSILLRFEVVNFASERGIMAQSNWEADKMLDVYIYDYLVKKKLHNTAKAFMTEGKVSPDPVAIDAPGGFLFEWWSVFWDIFIARTNEKHSETAAAYLEAQQNKVKEQQQLQIQHMQLIRQAQLQRRDSNHPPLGGPVNAITTEGVLGQSTASALAAKMYEERMKHSNPMDTETSQPLLDARMAILKSTNHPGQMVQGNSGSVTAALQQIQARTQQTPDIKGEVNMGAMQRSLPMDPSSIYGQGGMQSKPGIANTGLNAGVGSLTLKGWPLTGIDQIRPGFGAPVQKPLLQSANQFQLLPQPQQQQLLAQVQAQGNIGNSPVYGDMDPQRLRGLNRGSLNAKDGQSIANDGSIGSPMQSTSSKINMPQIQQSTSQQQQDPLHPQQLIQNNRKRKGPTSSGPANSTGTGNTLGPSNSQPSTPSTHTPGDGVAMTGNLQNVAGVSKGLMMYGTDGPGGLASSTNQLVNQIDNFILEEHESTSLEGRPVHTCPMGLVKHGKGVKNHSSDHQWPTLVQTRQGQGLGKPGIFHFLNTSREGNLCYPCVGAFWEFFLFELGGVDVILGMTWVLLGGVKLQDDMEHFGDVGSLEDNVESFLSQDDGDGRDLFGTLKRNPSEHATDASKGFSFSEVSSIRKSNSKVVCCHFSSDGKLLASAGHDKKVVLWNMETLQTESTPEEHNLIITDVRFRPNSTQLATSSFDTTVRLWDAADPTFSLQAYSGHTSHVVSLDFHPKKNDLFCSCDDNNEIRFWNINQYSCSRVFKGGSTQVRFQPRVGQLLAAASGSLVSLFDVETDRQMHMFQGHSADVHCVCWDTNGDYLASVSQESVKVWSLASGECIHELNSSGNMYHSCVFHPSYSTLLVIGGYQVSLLHLLGGISSRVNQSPLTGFVVSTMGEEMTPSSGESYIALVLVSNPVSLELWNMVENRCMTIPAHECVISALAQSPVTGMVASASHDKSVKIWK</sequence>
<gene>
    <name evidence="5" type="ORF">V8G54_030757</name>
</gene>
<dbReference type="PROSITE" id="PS00678">
    <property type="entry name" value="WD_REPEATS_1"/>
    <property type="match status" value="1"/>
</dbReference>
<organism evidence="5 6">
    <name type="scientific">Vigna mungo</name>
    <name type="common">Black gram</name>
    <name type="synonym">Phaseolus mungo</name>
    <dbReference type="NCBI Taxonomy" id="3915"/>
    <lineage>
        <taxon>Eukaryota</taxon>
        <taxon>Viridiplantae</taxon>
        <taxon>Streptophyta</taxon>
        <taxon>Embryophyta</taxon>
        <taxon>Tracheophyta</taxon>
        <taxon>Spermatophyta</taxon>
        <taxon>Magnoliopsida</taxon>
        <taxon>eudicotyledons</taxon>
        <taxon>Gunneridae</taxon>
        <taxon>Pentapetalae</taxon>
        <taxon>rosids</taxon>
        <taxon>fabids</taxon>
        <taxon>Fabales</taxon>
        <taxon>Fabaceae</taxon>
        <taxon>Papilionoideae</taxon>
        <taxon>50 kb inversion clade</taxon>
        <taxon>NPAAA clade</taxon>
        <taxon>indigoferoid/millettioid clade</taxon>
        <taxon>Phaseoleae</taxon>
        <taxon>Vigna</taxon>
    </lineage>
</organism>
<dbReference type="Proteomes" id="UP001374535">
    <property type="component" value="Chromosome 9"/>
</dbReference>